<name>A0A6B0VLR8_9EURY</name>
<dbReference type="OrthoDB" id="329111at2157"/>
<keyword evidence="3" id="KW-1185">Reference proteome</keyword>
<dbReference type="RefSeq" id="WP_160064521.1">
    <property type="nucleotide sequence ID" value="NZ_WUYX01000027.1"/>
</dbReference>
<accession>A0A6B0VLR8</accession>
<dbReference type="AlphaFoldDB" id="A0A6B0VLR8"/>
<dbReference type="InterPro" id="IPR009003">
    <property type="entry name" value="Peptidase_S1_PA"/>
</dbReference>
<dbReference type="Proteomes" id="UP000434101">
    <property type="component" value="Unassembled WGS sequence"/>
</dbReference>
<reference evidence="2 3" key="1">
    <citation type="submission" date="2020-01" db="EMBL/GenBank/DDBJ databases">
        <title>Natronorubrum sp. JWXQ-INN 674 isolated from Inner Mongolia Autonomous Region of China.</title>
        <authorList>
            <person name="Xue Q."/>
        </authorList>
    </citation>
    <scope>NUCLEOTIDE SEQUENCE [LARGE SCALE GENOMIC DNA]</scope>
    <source>
        <strain evidence="2 3">JWXQ-INN-674</strain>
    </source>
</reference>
<dbReference type="EMBL" id="WUYX01000027">
    <property type="protein sequence ID" value="MXV62085.1"/>
    <property type="molecule type" value="Genomic_DNA"/>
</dbReference>
<dbReference type="SUPFAM" id="SSF50494">
    <property type="entry name" value="Trypsin-like serine proteases"/>
    <property type="match status" value="1"/>
</dbReference>
<evidence type="ECO:0008006" key="4">
    <source>
        <dbReference type="Google" id="ProtNLM"/>
    </source>
</evidence>
<sequence length="1100" mass="121125">MDDIDIPRERRDQLLEFPNVIGHGIGREKSGGEYTGDIVVVAYVDEKVPERELNDEDVLPDEFDGTAVDVQPEGAEPIATGDYENYEPRGNRDEEIRPFAGGVEIGDGEGDPWGTAGAVVELDGEVGFISNNHVLCDDETDCTGREVFQPADVLEDVAEDDDLELEDYRVGEVTSLGDIDPDGPDDENLDFGFVTLEEDVEVGRYLFGMKEVDSFGESNFDERFLKTGVRTGLSSGLLEATDVTIDVEYDHGSVTVTGVDKYLTNVAPGDSGSIIGRINASGNFEMTGLTFAAYYEDEAHDLSPALYAHPVSAIEDAGFELGPADVEADVPDGGDGDAFIEISGYRTAIGRGEIRVRAIASNTGGTDWPSSGTIVLIDAGGETIGEEDIDIDSGRCQTLTFDISDDYEGETLRLEALDADGALVDEDLVLGDAYLDRFEPLGPGYTIYLTRGGDRDPDSEHTAVLGPDDVIDPSLPGTHTDIDEWECYVPLTRELEDWRLAEMFVVYETQSGDSELIYRGRLDTVNHDKGSDLTTLRGESVEYKLDQGSAQKHYQGEAAANALEEYWAEETPFEAVVHEPDPNVVDEGKIVQSASSTADLENLFNWDEADRETLPVDISDGTIELLQTCYVLDLEGGYSDDQYSGGEADGPNTVPTVDFDYTIPAEHLHISLREGIFSGNRDVRVRFDGTDLYQGIGVGSNDQPSWWHLSNLYDIRGGDDSDGGSFLLEYQDSSDGQYVVDVVVIYDRRYHNSDDFDDELHEPGGYFDRPYLYPPEYTFESAIHDDPYNTTAADLVVSATGINDNFSVELSNNGGDSYPIGADGTNSVSGSFGNTFGSLVRSRLTLGAYPIEGNPQDATPRYGYNSQAISSYELEITTNDLGIFNDREFVGSDFEIQQDLHDEAGYRWVAEYDDEEFLVTSFPRGGIVEEDVDWTTLEGVSDGFEMRDYANVITIYGAYDEDNEEYLVAEARAEEEIQRLIDLGFSEEEAEIEDSEIEPDIDNPEDLRQIATRELANRVREDEREASIPIVPKAIDPGKSYPVPDIARPGEEPPVLPLESIDFSDGQDPSGELHFESRTDISTVVRTVSRDVRRTRSAIR</sequence>
<comment type="caution">
    <text evidence="2">The sequence shown here is derived from an EMBL/GenBank/DDBJ whole genome shotgun (WGS) entry which is preliminary data.</text>
</comment>
<protein>
    <recommendedName>
        <fullName evidence="4">Serine protease</fullName>
    </recommendedName>
</protein>
<evidence type="ECO:0000256" key="1">
    <source>
        <dbReference type="SAM" id="MobiDB-lite"/>
    </source>
</evidence>
<evidence type="ECO:0000313" key="2">
    <source>
        <dbReference type="EMBL" id="MXV62085.1"/>
    </source>
</evidence>
<proteinExistence type="predicted"/>
<feature type="region of interest" description="Disordered" evidence="1">
    <location>
        <begin position="1033"/>
        <end position="1056"/>
    </location>
</feature>
<gene>
    <name evidence="2" type="ORF">GS429_08425</name>
</gene>
<evidence type="ECO:0000313" key="3">
    <source>
        <dbReference type="Proteomes" id="UP000434101"/>
    </source>
</evidence>
<organism evidence="2 3">
    <name type="scientific">Natronorubrum halalkaliphilum</name>
    <dbReference type="NCBI Taxonomy" id="2691917"/>
    <lineage>
        <taxon>Archaea</taxon>
        <taxon>Methanobacteriati</taxon>
        <taxon>Methanobacteriota</taxon>
        <taxon>Stenosarchaea group</taxon>
        <taxon>Halobacteria</taxon>
        <taxon>Halobacteriales</taxon>
        <taxon>Natrialbaceae</taxon>
        <taxon>Natronorubrum</taxon>
    </lineage>
</organism>